<reference evidence="4" key="1">
    <citation type="submission" date="2020-12" db="UniProtKB">
        <authorList>
            <consortium name="WormBaseParasite"/>
        </authorList>
    </citation>
    <scope>IDENTIFICATION</scope>
    <source>
        <strain evidence="4">MHco3</strain>
    </source>
</reference>
<accession>A0A7I4YLY8</accession>
<dbReference type="WBParaSite" id="HCON_00118360-00001">
    <property type="protein sequence ID" value="HCON_00118360-00001"/>
    <property type="gene ID" value="HCON_00118360"/>
</dbReference>
<evidence type="ECO:0000256" key="1">
    <source>
        <dbReference type="SAM" id="Phobius"/>
    </source>
</evidence>
<keyword evidence="2" id="KW-0732">Signal</keyword>
<dbReference type="Proteomes" id="UP000025227">
    <property type="component" value="Unplaced"/>
</dbReference>
<organism evidence="3 4">
    <name type="scientific">Haemonchus contortus</name>
    <name type="common">Barber pole worm</name>
    <dbReference type="NCBI Taxonomy" id="6289"/>
    <lineage>
        <taxon>Eukaryota</taxon>
        <taxon>Metazoa</taxon>
        <taxon>Ecdysozoa</taxon>
        <taxon>Nematoda</taxon>
        <taxon>Chromadorea</taxon>
        <taxon>Rhabditida</taxon>
        <taxon>Rhabditina</taxon>
        <taxon>Rhabditomorpha</taxon>
        <taxon>Strongyloidea</taxon>
        <taxon>Trichostrongylidae</taxon>
        <taxon>Haemonchus</taxon>
    </lineage>
</organism>
<dbReference type="AlphaFoldDB" id="A0A7I4YLY8"/>
<evidence type="ECO:0000256" key="2">
    <source>
        <dbReference type="SAM" id="SignalP"/>
    </source>
</evidence>
<name>A0A7I4YLY8_HAECO</name>
<keyword evidence="1" id="KW-0472">Membrane</keyword>
<keyword evidence="1" id="KW-0812">Transmembrane</keyword>
<feature type="transmembrane region" description="Helical" evidence="1">
    <location>
        <begin position="211"/>
        <end position="232"/>
    </location>
</feature>
<feature type="signal peptide" evidence="2">
    <location>
        <begin position="1"/>
        <end position="18"/>
    </location>
</feature>
<feature type="chain" id="PRO_5029822472" evidence="2">
    <location>
        <begin position="19"/>
        <end position="250"/>
    </location>
</feature>
<evidence type="ECO:0000313" key="3">
    <source>
        <dbReference type="Proteomes" id="UP000025227"/>
    </source>
</evidence>
<sequence length="250" mass="28655">MLLAVLHWLLFSLIDGQAEVPQKCIIIEKKERLIAPNCGIFSNKSLVKCGSEAADDYGNKGECIQKRDEIICSCEGQCEDFMTVEKRPMFLWDTCYQQAESVLPDPVTVASFEEHKKEFSDSSSARTSYETTSAPTSYETSSARTRYRYGSDRTTYFRNPEFVEKIYIEEDWELYSQLEPGEGKNLQDALALNVHLSDHFTSRMQMELFELPPFLLMSAILFWIFVCGLILLKSLHFSTMVIMGIPLDEE</sequence>
<protein>
    <submittedName>
        <fullName evidence="4">Uncharacterized protein</fullName>
    </submittedName>
</protein>
<proteinExistence type="predicted"/>
<keyword evidence="1" id="KW-1133">Transmembrane helix</keyword>
<keyword evidence="3" id="KW-1185">Reference proteome</keyword>
<dbReference type="OrthoDB" id="10369763at2759"/>
<evidence type="ECO:0000313" key="4">
    <source>
        <dbReference type="WBParaSite" id="HCON_00118360-00001"/>
    </source>
</evidence>